<organism evidence="4 5">
    <name type="scientific">Nocardioides anomalus</name>
    <dbReference type="NCBI Taxonomy" id="2712223"/>
    <lineage>
        <taxon>Bacteria</taxon>
        <taxon>Bacillati</taxon>
        <taxon>Actinomycetota</taxon>
        <taxon>Actinomycetes</taxon>
        <taxon>Propionibacteriales</taxon>
        <taxon>Nocardioidaceae</taxon>
        <taxon>Nocardioides</taxon>
    </lineage>
</organism>
<dbReference type="InterPro" id="IPR002173">
    <property type="entry name" value="Carboh/pur_kinase_PfkB_CS"/>
</dbReference>
<keyword evidence="5" id="KW-1185">Reference proteome</keyword>
<dbReference type="Proteomes" id="UP000502996">
    <property type="component" value="Chromosome"/>
</dbReference>
<dbReference type="PROSITE" id="PS00583">
    <property type="entry name" value="PFKB_KINASES_1"/>
    <property type="match status" value="1"/>
</dbReference>
<dbReference type="AlphaFoldDB" id="A0A6G6WK13"/>
<sequence>MAEPLVVVVGGANVDVKARTTAPLVDATSNPGVVLRSPGGVGRNVAENLARLGSRVALVSTVGNDPDGDWLLAQTAAAGVDVAPVLRGGATGRYVAVLDHTGDLAVGVSDMAATDSLGPDALDHDLLRAADLVVLDGNLPATTIDAALDVADRVVVDPVSVAKAARIAPLFRPERPVFAVTPNAHELRALGSVAALHGHGVEVVWVRRGAEGSELHPASSGPVWLAAPVVDPVDVTGAGDALLAAFCHALLRGVSLEDAAAYGHRAAALTVADPHTVVPDLSARMAR</sequence>
<evidence type="ECO:0000259" key="3">
    <source>
        <dbReference type="Pfam" id="PF00294"/>
    </source>
</evidence>
<dbReference type="Pfam" id="PF00294">
    <property type="entry name" value="PfkB"/>
    <property type="match status" value="1"/>
</dbReference>
<reference evidence="4 5" key="1">
    <citation type="submission" date="2020-02" db="EMBL/GenBank/DDBJ databases">
        <title>Full genome sequence of Nocardioides sp. R-3366.</title>
        <authorList>
            <person name="Im W.-T."/>
        </authorList>
    </citation>
    <scope>NUCLEOTIDE SEQUENCE [LARGE SCALE GENOMIC DNA]</scope>
    <source>
        <strain evidence="4 5">R-3366</strain>
    </source>
</reference>
<evidence type="ECO:0000256" key="2">
    <source>
        <dbReference type="ARBA" id="ARBA00022777"/>
    </source>
</evidence>
<evidence type="ECO:0000256" key="1">
    <source>
        <dbReference type="ARBA" id="ARBA00022679"/>
    </source>
</evidence>
<dbReference type="KEGG" id="nano:G5V58_24565"/>
<dbReference type="GO" id="GO:0005737">
    <property type="term" value="C:cytoplasm"/>
    <property type="evidence" value="ECO:0007669"/>
    <property type="project" value="TreeGrafter"/>
</dbReference>
<protein>
    <submittedName>
        <fullName evidence="4">Carbohydrate kinase</fullName>
    </submittedName>
</protein>
<proteinExistence type="predicted"/>
<dbReference type="GO" id="GO:0016798">
    <property type="term" value="F:hydrolase activity, acting on glycosyl bonds"/>
    <property type="evidence" value="ECO:0007669"/>
    <property type="project" value="TreeGrafter"/>
</dbReference>
<dbReference type="EMBL" id="CP049257">
    <property type="protein sequence ID" value="QIG45497.1"/>
    <property type="molecule type" value="Genomic_DNA"/>
</dbReference>
<keyword evidence="2 4" id="KW-0418">Kinase</keyword>
<dbReference type="GO" id="GO:0004730">
    <property type="term" value="F:pseudouridylate synthase activity"/>
    <property type="evidence" value="ECO:0007669"/>
    <property type="project" value="TreeGrafter"/>
</dbReference>
<feature type="domain" description="Carbohydrate kinase PfkB" evidence="3">
    <location>
        <begin position="5"/>
        <end position="276"/>
    </location>
</feature>
<dbReference type="CDD" id="cd01941">
    <property type="entry name" value="YeiC_kinase_like"/>
    <property type="match status" value="1"/>
</dbReference>
<dbReference type="GO" id="GO:0016301">
    <property type="term" value="F:kinase activity"/>
    <property type="evidence" value="ECO:0007669"/>
    <property type="project" value="UniProtKB-KW"/>
</dbReference>
<gene>
    <name evidence="4" type="ORF">G5V58_24565</name>
</gene>
<dbReference type="PANTHER" id="PTHR42909">
    <property type="entry name" value="ZGC:136858"/>
    <property type="match status" value="1"/>
</dbReference>
<evidence type="ECO:0000313" key="5">
    <source>
        <dbReference type="Proteomes" id="UP000502996"/>
    </source>
</evidence>
<name>A0A6G6WK13_9ACTN</name>
<dbReference type="Gene3D" id="3.40.1190.20">
    <property type="match status" value="1"/>
</dbReference>
<dbReference type="PANTHER" id="PTHR42909:SF4">
    <property type="entry name" value="CARBOHYDRATE KINASE, PFKB FAMILY"/>
    <property type="match status" value="1"/>
</dbReference>
<keyword evidence="1" id="KW-0808">Transferase</keyword>
<accession>A0A6G6WK13</accession>
<dbReference type="InterPro" id="IPR029056">
    <property type="entry name" value="Ribokinase-like"/>
</dbReference>
<dbReference type="SUPFAM" id="SSF53613">
    <property type="entry name" value="Ribokinase-like"/>
    <property type="match status" value="1"/>
</dbReference>
<evidence type="ECO:0000313" key="4">
    <source>
        <dbReference type="EMBL" id="QIG45497.1"/>
    </source>
</evidence>
<dbReference type="RefSeq" id="WP_165238133.1">
    <property type="nucleotide sequence ID" value="NZ_CP049257.1"/>
</dbReference>
<dbReference type="InterPro" id="IPR011611">
    <property type="entry name" value="PfkB_dom"/>
</dbReference>